<keyword evidence="6 8" id="KW-0472">Membrane</keyword>
<dbReference type="STRING" id="930990.A0A067LXM6"/>
<feature type="transmembrane region" description="Helical" evidence="8">
    <location>
        <begin position="410"/>
        <end position="434"/>
    </location>
</feature>
<dbReference type="PIRSF" id="PIRSF006060">
    <property type="entry name" value="AA_transporter"/>
    <property type="match status" value="1"/>
</dbReference>
<dbReference type="PANTHER" id="PTHR43341:SF9">
    <property type="entry name" value="DICARBOXYLIC AMINO ACID PERMEASE"/>
    <property type="match status" value="1"/>
</dbReference>
<accession>A0A067LXM6</accession>
<dbReference type="Pfam" id="PF00324">
    <property type="entry name" value="AA_permease"/>
    <property type="match status" value="1"/>
</dbReference>
<evidence type="ECO:0000256" key="5">
    <source>
        <dbReference type="ARBA" id="ARBA00022989"/>
    </source>
</evidence>
<dbReference type="Gene3D" id="1.20.1740.10">
    <property type="entry name" value="Amino acid/polyamine transporter I"/>
    <property type="match status" value="1"/>
</dbReference>
<keyword evidence="3 8" id="KW-0812">Transmembrane</keyword>
<dbReference type="AlphaFoldDB" id="A0A067LXM6"/>
<feature type="domain" description="Amino acid permease/ SLC12A" evidence="9">
    <location>
        <begin position="52"/>
        <end position="512"/>
    </location>
</feature>
<sequence>MDPEKLAEKAPSEARSSSEKVVDAGLGDHPSHAHELEEPEETLHRALKARQISMIALGGAVGTGLIIGSGTALRRGGPLGLLIGYSFVGFICYLAMTALGEMAAYLPHKKGFSGYASRFVDPALGFALGWNYLMKYLIVTPNNINAAGVVIRYWTSHVHTAVWMTIFIVLIFIVNLLGVRVFGELEFWFSSIKVISLVGLLLMGIIIDLGGNPKHDRLGFRYWKHPDGPMGTYLKPGHLGIFLGFWAVMVNALFAYMGTELIGVTVGEAENPRKSIPKAIKRTFYRILVFYIGGVFVVGLTVPSTNQSLFVATKAATGAAASPFVVAATLVGIKVLPHIINACILIFVMSAANSDLYIGSRTLYALAAEGKAPAIFKRVNRHGVPYPALILCTLFCCLTFLNVAKSSAQVFTYFVNLVTFFGATTWMCIVFSHIRFMKALEAQGISRDSLPYKAPFGAAGSWFALGVTFIITFFKGFDYVVVWNTANFITSYIGAPVFLVLYLYWKLLYKTKLIAPADVDLITGKKAIDDEEERYLAEQAMKGPQTRWERLWDSL</sequence>
<evidence type="ECO:0000313" key="10">
    <source>
        <dbReference type="EMBL" id="KDQ07954.1"/>
    </source>
</evidence>
<dbReference type="InterPro" id="IPR004841">
    <property type="entry name" value="AA-permease/SLC12A_dom"/>
</dbReference>
<feature type="transmembrane region" description="Helical" evidence="8">
    <location>
        <begin position="185"/>
        <end position="207"/>
    </location>
</feature>
<dbReference type="HOGENOM" id="CLU_007946_12_1_1"/>
<feature type="transmembrane region" description="Helical" evidence="8">
    <location>
        <begin position="283"/>
        <end position="304"/>
    </location>
</feature>
<keyword evidence="4" id="KW-0029">Amino-acid transport</keyword>
<keyword evidence="5 8" id="KW-1133">Transmembrane helix</keyword>
<feature type="transmembrane region" description="Helical" evidence="8">
    <location>
        <begin position="52"/>
        <end position="73"/>
    </location>
</feature>
<evidence type="ECO:0000256" key="2">
    <source>
        <dbReference type="ARBA" id="ARBA00022448"/>
    </source>
</evidence>
<dbReference type="FunCoup" id="A0A067LXM6">
    <property type="interactions" value="204"/>
</dbReference>
<comment type="subcellular location">
    <subcellularLocation>
        <location evidence="1">Membrane</location>
        <topology evidence="1">Multi-pass membrane protein</topology>
    </subcellularLocation>
</comment>
<dbReference type="PANTHER" id="PTHR43341">
    <property type="entry name" value="AMINO ACID PERMEASE"/>
    <property type="match status" value="1"/>
</dbReference>
<dbReference type="InParanoid" id="A0A067LXM6"/>
<feature type="transmembrane region" description="Helical" evidence="8">
    <location>
        <begin position="239"/>
        <end position="262"/>
    </location>
</feature>
<evidence type="ECO:0000256" key="8">
    <source>
        <dbReference type="SAM" id="Phobius"/>
    </source>
</evidence>
<dbReference type="EMBL" id="KL198098">
    <property type="protein sequence ID" value="KDQ07954.1"/>
    <property type="molecule type" value="Genomic_DNA"/>
</dbReference>
<feature type="region of interest" description="Disordered" evidence="7">
    <location>
        <begin position="1"/>
        <end position="39"/>
    </location>
</feature>
<evidence type="ECO:0000256" key="3">
    <source>
        <dbReference type="ARBA" id="ARBA00022692"/>
    </source>
</evidence>
<organism evidence="10 11">
    <name type="scientific">Botryobasidium botryosum (strain FD-172 SS1)</name>
    <dbReference type="NCBI Taxonomy" id="930990"/>
    <lineage>
        <taxon>Eukaryota</taxon>
        <taxon>Fungi</taxon>
        <taxon>Dikarya</taxon>
        <taxon>Basidiomycota</taxon>
        <taxon>Agaricomycotina</taxon>
        <taxon>Agaricomycetes</taxon>
        <taxon>Cantharellales</taxon>
        <taxon>Botryobasidiaceae</taxon>
        <taxon>Botryobasidium</taxon>
    </lineage>
</organism>
<dbReference type="GO" id="GO:0015171">
    <property type="term" value="F:amino acid transmembrane transporter activity"/>
    <property type="evidence" value="ECO:0007669"/>
    <property type="project" value="TreeGrafter"/>
</dbReference>
<feature type="compositionally biased region" description="Basic and acidic residues" evidence="7">
    <location>
        <begin position="29"/>
        <end position="39"/>
    </location>
</feature>
<evidence type="ECO:0000256" key="1">
    <source>
        <dbReference type="ARBA" id="ARBA00004141"/>
    </source>
</evidence>
<proteinExistence type="predicted"/>
<keyword evidence="11" id="KW-1185">Reference proteome</keyword>
<dbReference type="InterPro" id="IPR050524">
    <property type="entry name" value="APC_YAT"/>
</dbReference>
<feature type="transmembrane region" description="Helical" evidence="8">
    <location>
        <begin position="158"/>
        <end position="178"/>
    </location>
</feature>
<dbReference type="Proteomes" id="UP000027195">
    <property type="component" value="Unassembled WGS sequence"/>
</dbReference>
<dbReference type="GO" id="GO:0016020">
    <property type="term" value="C:membrane"/>
    <property type="evidence" value="ECO:0007669"/>
    <property type="project" value="UniProtKB-SubCell"/>
</dbReference>
<feature type="transmembrane region" description="Helical" evidence="8">
    <location>
        <begin position="486"/>
        <end position="505"/>
    </location>
</feature>
<feature type="transmembrane region" description="Helical" evidence="8">
    <location>
        <begin position="324"/>
        <end position="348"/>
    </location>
</feature>
<keyword evidence="2" id="KW-0813">Transport</keyword>
<name>A0A067LXM6_BOTB1</name>
<dbReference type="OrthoDB" id="10062876at2759"/>
<gene>
    <name evidence="10" type="ORF">BOTBODRAFT_38391</name>
</gene>
<reference evidence="11" key="1">
    <citation type="journal article" date="2014" name="Proc. Natl. Acad. Sci. U.S.A.">
        <title>Extensive sampling of basidiomycete genomes demonstrates inadequacy of the white-rot/brown-rot paradigm for wood decay fungi.</title>
        <authorList>
            <person name="Riley R."/>
            <person name="Salamov A.A."/>
            <person name="Brown D.W."/>
            <person name="Nagy L.G."/>
            <person name="Floudas D."/>
            <person name="Held B.W."/>
            <person name="Levasseur A."/>
            <person name="Lombard V."/>
            <person name="Morin E."/>
            <person name="Otillar R."/>
            <person name="Lindquist E.A."/>
            <person name="Sun H."/>
            <person name="LaButti K.M."/>
            <person name="Schmutz J."/>
            <person name="Jabbour D."/>
            <person name="Luo H."/>
            <person name="Baker S.E."/>
            <person name="Pisabarro A.G."/>
            <person name="Walton J.D."/>
            <person name="Blanchette R.A."/>
            <person name="Henrissat B."/>
            <person name="Martin F."/>
            <person name="Cullen D."/>
            <person name="Hibbett D.S."/>
            <person name="Grigoriev I.V."/>
        </authorList>
    </citation>
    <scope>NUCLEOTIDE SEQUENCE [LARGE SCALE GENOMIC DNA]</scope>
    <source>
        <strain evidence="11">FD-172 SS1</strain>
    </source>
</reference>
<evidence type="ECO:0000256" key="4">
    <source>
        <dbReference type="ARBA" id="ARBA00022970"/>
    </source>
</evidence>
<evidence type="ECO:0000256" key="7">
    <source>
        <dbReference type="SAM" id="MobiDB-lite"/>
    </source>
</evidence>
<feature type="transmembrane region" description="Helical" evidence="8">
    <location>
        <begin position="79"/>
        <end position="99"/>
    </location>
</feature>
<dbReference type="FunFam" id="1.20.1740.10:FF:000006">
    <property type="entry name" value="General amino acid permease"/>
    <property type="match status" value="1"/>
</dbReference>
<evidence type="ECO:0000259" key="9">
    <source>
        <dbReference type="Pfam" id="PF00324"/>
    </source>
</evidence>
<feature type="compositionally biased region" description="Basic and acidic residues" evidence="7">
    <location>
        <begin position="1"/>
        <end position="22"/>
    </location>
</feature>
<feature type="transmembrane region" description="Helical" evidence="8">
    <location>
        <begin position="454"/>
        <end position="474"/>
    </location>
</feature>
<evidence type="ECO:0000313" key="11">
    <source>
        <dbReference type="Proteomes" id="UP000027195"/>
    </source>
</evidence>
<evidence type="ECO:0000256" key="6">
    <source>
        <dbReference type="ARBA" id="ARBA00023136"/>
    </source>
</evidence>
<protein>
    <recommendedName>
        <fullName evidence="9">Amino acid permease/ SLC12A domain-containing protein</fullName>
    </recommendedName>
</protein>
<feature type="transmembrane region" description="Helical" evidence="8">
    <location>
        <begin position="384"/>
        <end position="404"/>
    </location>
</feature>